<organism evidence="1 2">
    <name type="scientific">Enterococcus faecium SD2A-2</name>
    <dbReference type="NCBI Taxonomy" id="1244154"/>
    <lineage>
        <taxon>Bacteria</taxon>
        <taxon>Bacillati</taxon>
        <taxon>Bacillota</taxon>
        <taxon>Bacilli</taxon>
        <taxon>Lactobacillales</taxon>
        <taxon>Enterococcaceae</taxon>
        <taxon>Enterococcus</taxon>
    </lineage>
</organism>
<reference evidence="1 2" key="1">
    <citation type="submission" date="2013-06" db="EMBL/GenBank/DDBJ databases">
        <authorList>
            <person name="Weinstock G."/>
            <person name="Sodergren E."/>
            <person name="Lobos E.A."/>
            <person name="Fulton L."/>
            <person name="Fulton R."/>
            <person name="Courtney L."/>
            <person name="Fronick C."/>
            <person name="O'Laughlin M."/>
            <person name="Godfrey J."/>
            <person name="Wilson R.M."/>
            <person name="Miner T."/>
            <person name="Farmer C."/>
            <person name="Delehaunty K."/>
            <person name="Cordes M."/>
            <person name="Minx P."/>
            <person name="Tomlinson C."/>
            <person name="Chen J."/>
            <person name="Wollam A."/>
            <person name="Pepin K.H."/>
            <person name="Bhonagiri V."/>
            <person name="Zhang X."/>
            <person name="Warren W."/>
            <person name="Mitreva M."/>
            <person name="Mardis E.R."/>
            <person name="Wilson R.K."/>
        </authorList>
    </citation>
    <scope>NUCLEOTIDE SEQUENCE [LARGE SCALE GENOMIC DNA]</scope>
    <source>
        <strain evidence="1 2">SD2A-2</strain>
    </source>
</reference>
<accession>A0AB73AD82</accession>
<sequence>MKIYVVKFGNQFYRSDERSIGANTLSLVDFLQNARWFDNLEEVNQVSRRLGGLTQVYELVTVDHEGVER</sequence>
<dbReference type="RefSeq" id="WP_002330292.1">
    <property type="nucleotide sequence ID" value="NZ_KE351970.1"/>
</dbReference>
<dbReference type="AlphaFoldDB" id="A0AB73AD82"/>
<comment type="caution">
    <text evidence="1">The sequence shown here is derived from an EMBL/GenBank/DDBJ whole genome shotgun (WGS) entry which is preliminary data.</text>
</comment>
<evidence type="ECO:0000313" key="1">
    <source>
        <dbReference type="EMBL" id="EPI16327.1"/>
    </source>
</evidence>
<evidence type="ECO:0000313" key="2">
    <source>
        <dbReference type="Proteomes" id="UP000014622"/>
    </source>
</evidence>
<proteinExistence type="predicted"/>
<protein>
    <submittedName>
        <fullName evidence="1">Uncharacterized protein</fullName>
    </submittedName>
</protein>
<dbReference type="EMBL" id="ATIT01000014">
    <property type="protein sequence ID" value="EPI16327.1"/>
    <property type="molecule type" value="Genomic_DNA"/>
</dbReference>
<dbReference type="Proteomes" id="UP000014622">
    <property type="component" value="Unassembled WGS sequence"/>
</dbReference>
<gene>
    <name evidence="1" type="ORF">D356_00136</name>
</gene>
<name>A0AB73AD82_ENTFC</name>